<dbReference type="EMBL" id="NGAF01000003">
    <property type="protein sequence ID" value="OXR45931.1"/>
    <property type="molecule type" value="Genomic_DNA"/>
</dbReference>
<reference evidence="1 2" key="1">
    <citation type="submission" date="2017-07" db="EMBL/GenBank/DDBJ databases">
        <title>First draft Genome Sequence of Nocardia cerradoensis isolated from human infection.</title>
        <authorList>
            <person name="Carrasco G."/>
        </authorList>
    </citation>
    <scope>NUCLEOTIDE SEQUENCE [LARGE SCALE GENOMIC DNA]</scope>
    <source>
        <strain evidence="1 2">CNM20130759</strain>
    </source>
</reference>
<accession>A0A231HAQ4</accession>
<name>A0A231HAQ4_9NOCA</name>
<dbReference type="AlphaFoldDB" id="A0A231HAQ4"/>
<organism evidence="1 2">
    <name type="scientific">Nocardia cerradoensis</name>
    <dbReference type="NCBI Taxonomy" id="85688"/>
    <lineage>
        <taxon>Bacteria</taxon>
        <taxon>Bacillati</taxon>
        <taxon>Actinomycetota</taxon>
        <taxon>Actinomycetes</taxon>
        <taxon>Mycobacteriales</taxon>
        <taxon>Nocardiaceae</taxon>
        <taxon>Nocardia</taxon>
    </lineage>
</organism>
<sequence length="302" mass="32378">MACDQLIHRYCAEVDIALEWDQHPGTGLRLAAELAGRTGLPLLEDISVADGTADLLGVIAARGGGELLGWAELRDAGLGEAWVQAVSAQRLVHSLHLGRADESEPQAAETEMVCRLTAEAVRRATAAGYRVLRWQGTDIGPSGRAAVELGARRVDEYARLWELDLTRPPVPDTSAPLQRLVHTLAESADPPGRVLLTTVLSARSATEPITTITTFAGGAEAYISAEEGFAHREADADLLTAAFGAVVAELRAVMPDITMLRVFEFDDEALRAALARIGMRVCGRYNDYELNLPESPTGEVAT</sequence>
<dbReference type="Proteomes" id="UP000215506">
    <property type="component" value="Unassembled WGS sequence"/>
</dbReference>
<gene>
    <name evidence="1" type="ORF">B7C42_02224</name>
</gene>
<protein>
    <submittedName>
        <fullName evidence="1">Uncharacterized protein</fullName>
    </submittedName>
</protein>
<comment type="caution">
    <text evidence="1">The sequence shown here is derived from an EMBL/GenBank/DDBJ whole genome shotgun (WGS) entry which is preliminary data.</text>
</comment>
<evidence type="ECO:0000313" key="2">
    <source>
        <dbReference type="Proteomes" id="UP000215506"/>
    </source>
</evidence>
<proteinExistence type="predicted"/>
<keyword evidence="2" id="KW-1185">Reference proteome</keyword>
<evidence type="ECO:0000313" key="1">
    <source>
        <dbReference type="EMBL" id="OXR45931.1"/>
    </source>
</evidence>